<accession>A0A0M0KFU3</accession>
<dbReference type="InterPro" id="IPR026466">
    <property type="entry name" value="Fim_isopep_form_D2_dom"/>
</dbReference>
<dbReference type="EMBL" id="LILD01000001">
    <property type="protein sequence ID" value="KOO37686.1"/>
    <property type="molecule type" value="Genomic_DNA"/>
</dbReference>
<dbReference type="PATRIC" id="fig|136160.3.peg.523"/>
<dbReference type="RefSeq" id="WP_053430223.1">
    <property type="nucleotide sequence ID" value="NZ_CP040441.1"/>
</dbReference>
<sequence length="87" mass="9757">MEGQTSKEVGKEEEFSYDINLKVPDDLEEFENLTVIDEIDSRLTIQQVKVVVDNEVESIPSDLDGQKVSVEFLGDQLKNLVGKTVTV</sequence>
<protein>
    <submittedName>
        <fullName evidence="1">Uncharacterized protein</fullName>
    </submittedName>
</protein>
<dbReference type="Gene3D" id="2.60.40.740">
    <property type="match status" value="1"/>
</dbReference>
<dbReference type="GeneID" id="87599215"/>
<gene>
    <name evidence="1" type="ORF">AMD02_01615</name>
</gene>
<name>A0A0M0KFU3_ALKHA</name>
<dbReference type="NCBIfam" id="TIGR04226">
    <property type="entry name" value="RrgB_K2N_iso_D2"/>
    <property type="match status" value="1"/>
</dbReference>
<evidence type="ECO:0000313" key="1">
    <source>
        <dbReference type="EMBL" id="KOO37686.1"/>
    </source>
</evidence>
<dbReference type="AlphaFoldDB" id="A0A0M0KFU3"/>
<organism evidence="1">
    <name type="scientific">Halalkalibacterium halodurans</name>
    <name type="common">Bacillus halodurans</name>
    <dbReference type="NCBI Taxonomy" id="86665"/>
    <lineage>
        <taxon>Bacteria</taxon>
        <taxon>Bacillati</taxon>
        <taxon>Bacillota</taxon>
        <taxon>Bacilli</taxon>
        <taxon>Bacillales</taxon>
        <taxon>Bacillaceae</taxon>
        <taxon>Halalkalibacterium (ex Joshi et al. 2022)</taxon>
    </lineage>
</organism>
<proteinExistence type="predicted"/>
<reference evidence="1" key="1">
    <citation type="submission" date="2015-08" db="EMBL/GenBank/DDBJ databases">
        <title>Complete DNA Sequence of Pseudomonas syringae pv. actinidiae, the Causal Agent of Kiwifruit Canker Disease.</title>
        <authorList>
            <person name="Rikkerink E.H.A."/>
            <person name="Fineran P.C."/>
        </authorList>
    </citation>
    <scope>NUCLEOTIDE SEQUENCE</scope>
    <source>
        <strain evidence="1">DSM 13666</strain>
    </source>
</reference>
<comment type="caution">
    <text evidence="1">The sequence shown here is derived from an EMBL/GenBank/DDBJ whole genome shotgun (WGS) entry which is preliminary data.</text>
</comment>